<dbReference type="EMBL" id="LAVA02000017">
    <property type="protein sequence ID" value="OIJ68259.1"/>
    <property type="molecule type" value="Genomic_DNA"/>
</dbReference>
<reference evidence="2" key="1">
    <citation type="submission" date="2016-10" db="EMBL/GenBank/DDBJ databases">
        <title>Genome sequence of Streptomyces mangrovisoli MUSC 149.</title>
        <authorList>
            <person name="Lee L.-H."/>
            <person name="Ser H.-L."/>
        </authorList>
    </citation>
    <scope>NUCLEOTIDE SEQUENCE [LARGE SCALE GENOMIC DNA]</scope>
    <source>
        <strain evidence="2">MUSC 149</strain>
    </source>
</reference>
<dbReference type="SUPFAM" id="SSF50249">
    <property type="entry name" value="Nucleic acid-binding proteins"/>
    <property type="match status" value="1"/>
</dbReference>
<name>A0A1J4P0W7_9ACTN</name>
<dbReference type="RefSeq" id="WP_052743221.1">
    <property type="nucleotide sequence ID" value="NZ_LAVA02000017.1"/>
</dbReference>
<organism evidence="2 3">
    <name type="scientific">Streptomyces mangrovisoli</name>
    <dbReference type="NCBI Taxonomy" id="1428628"/>
    <lineage>
        <taxon>Bacteria</taxon>
        <taxon>Bacillati</taxon>
        <taxon>Actinomycetota</taxon>
        <taxon>Actinomycetes</taxon>
        <taxon>Kitasatosporales</taxon>
        <taxon>Streptomycetaceae</taxon>
        <taxon>Streptomyces</taxon>
    </lineage>
</organism>
<dbReference type="InterPro" id="IPR022002">
    <property type="entry name" value="ChsH2_Znr"/>
</dbReference>
<dbReference type="InterPro" id="IPR012340">
    <property type="entry name" value="NA-bd_OB-fold"/>
</dbReference>
<keyword evidence="3" id="KW-1185">Reference proteome</keyword>
<dbReference type="Pfam" id="PF12172">
    <property type="entry name" value="zf-ChsH2"/>
    <property type="match status" value="1"/>
</dbReference>
<sequence>MYVRTVQREQRIGPPTVDTELRYQRCTWCSTVVFRTVLLCPTCSSTELCWSTSPGHGTVSGVVEVRRKGHRPRMVAVVELADGVRMRCLVKGMSPCAVTPFGASVSIVEVAPDGIPVFRLDPLRRERW</sequence>
<accession>A0A1J4P0W7</accession>
<dbReference type="STRING" id="1428628.WN71_008725"/>
<dbReference type="OrthoDB" id="7470921at2"/>
<feature type="domain" description="ChsH2 rubredoxin-like zinc ribbon" evidence="1">
    <location>
        <begin position="20"/>
        <end position="48"/>
    </location>
</feature>
<evidence type="ECO:0000313" key="3">
    <source>
        <dbReference type="Proteomes" id="UP000034196"/>
    </source>
</evidence>
<proteinExistence type="predicted"/>
<gene>
    <name evidence="2" type="ORF">WN71_008725</name>
</gene>
<evidence type="ECO:0000259" key="1">
    <source>
        <dbReference type="Pfam" id="PF12172"/>
    </source>
</evidence>
<protein>
    <recommendedName>
        <fullName evidence="1">ChsH2 rubredoxin-like zinc ribbon domain-containing protein</fullName>
    </recommendedName>
</protein>
<dbReference type="AlphaFoldDB" id="A0A1J4P0W7"/>
<dbReference type="Proteomes" id="UP000034196">
    <property type="component" value="Unassembled WGS sequence"/>
</dbReference>
<comment type="caution">
    <text evidence="2">The sequence shown here is derived from an EMBL/GenBank/DDBJ whole genome shotgun (WGS) entry which is preliminary data.</text>
</comment>
<evidence type="ECO:0000313" key="2">
    <source>
        <dbReference type="EMBL" id="OIJ68259.1"/>
    </source>
</evidence>